<accession>A0ABW9XB65</accession>
<sequence>MTPSLPATIPYDTWFSPSALLALAQQVGEALDRECEVRSQRGKPFREGYMAARFALVRGAEAVRLLSETAHDTPDFAIRVDGAELIFENTEADAPEHRRNESYEAFCRRFTHGGDPLSDAGASVEPDVYAAEIARLMRKKAAKDYPRCDGIILRSNAAWIIGLADPPLDWWEAACAPARGVFDEVWVFHAGRFFRLFIADAAGGAAFGDGVDDIALG</sequence>
<dbReference type="Proteomes" id="UP000753724">
    <property type="component" value="Unassembled WGS sequence"/>
</dbReference>
<comment type="caution">
    <text evidence="1">The sequence shown here is derived from an EMBL/GenBank/DDBJ whole genome shotgun (WGS) entry which is preliminary data.</text>
</comment>
<organism evidence="1 2">
    <name type="scientific">Novosphingobium ovatum</name>
    <dbReference type="NCBI Taxonomy" id="1908523"/>
    <lineage>
        <taxon>Bacteria</taxon>
        <taxon>Pseudomonadati</taxon>
        <taxon>Pseudomonadota</taxon>
        <taxon>Alphaproteobacteria</taxon>
        <taxon>Sphingomonadales</taxon>
        <taxon>Sphingomonadaceae</taxon>
        <taxon>Novosphingobium</taxon>
    </lineage>
</organism>
<proteinExistence type="predicted"/>
<dbReference type="RefSeq" id="WP_161717087.1">
    <property type="nucleotide sequence ID" value="NZ_JAAAPO010000002.1"/>
</dbReference>
<reference evidence="2" key="1">
    <citation type="submission" date="2020-01" db="EMBL/GenBank/DDBJ databases">
        <title>Sphingomonas sp. strain CSW-10.</title>
        <authorList>
            <person name="Chen W.-M."/>
        </authorList>
    </citation>
    <scope>NUCLEOTIDE SEQUENCE [LARGE SCALE GENOMIC DNA]</scope>
    <source>
        <strain evidence="2">FSY-8</strain>
    </source>
</reference>
<keyword evidence="2" id="KW-1185">Reference proteome</keyword>
<protein>
    <submittedName>
        <fullName evidence="1">Uncharacterized protein</fullName>
    </submittedName>
</protein>
<name>A0ABW9XB65_9SPHN</name>
<evidence type="ECO:0000313" key="2">
    <source>
        <dbReference type="Proteomes" id="UP000753724"/>
    </source>
</evidence>
<evidence type="ECO:0000313" key="1">
    <source>
        <dbReference type="EMBL" id="NBC35781.1"/>
    </source>
</evidence>
<gene>
    <name evidence="1" type="ORF">GTZ99_04330</name>
</gene>
<dbReference type="EMBL" id="JAAAPO010000002">
    <property type="protein sequence ID" value="NBC35781.1"/>
    <property type="molecule type" value="Genomic_DNA"/>
</dbReference>